<dbReference type="GO" id="GO:0009052">
    <property type="term" value="P:pentose-phosphate shunt, non-oxidative branch"/>
    <property type="evidence" value="ECO:0007669"/>
    <property type="project" value="InterPro"/>
</dbReference>
<dbReference type="EMBL" id="JAAMPI010000251">
    <property type="protein sequence ID" value="KAF4633539.1"/>
    <property type="molecule type" value="Genomic_DNA"/>
</dbReference>
<dbReference type="AlphaFoldDB" id="A0A8H4W7B1"/>
<protein>
    <recommendedName>
        <fullName evidence="5">Ribose-5-phosphate isomerase</fullName>
        <ecNumber evidence="4">5.3.1.6</ecNumber>
    </recommendedName>
    <alternativeName>
        <fullName evidence="8">D-ribose-5-phosphate ketol-isomerase</fullName>
    </alternativeName>
    <alternativeName>
        <fullName evidence="7">Phosphoriboisomerase</fullName>
    </alternativeName>
</protein>
<dbReference type="OrthoDB" id="1555531at2759"/>
<dbReference type="FunFam" id="3.30.70.260:FF:000058">
    <property type="entry name" value="Ribose 5-phosphate isomerase A"/>
    <property type="match status" value="1"/>
</dbReference>
<evidence type="ECO:0000256" key="2">
    <source>
        <dbReference type="ARBA" id="ARBA00004988"/>
    </source>
</evidence>
<dbReference type="Gene3D" id="3.30.70.260">
    <property type="match status" value="1"/>
</dbReference>
<dbReference type="UniPathway" id="UPA00115">
    <property type="reaction ID" value="UER00412"/>
</dbReference>
<reference evidence="9 10" key="1">
    <citation type="submission" date="2020-03" db="EMBL/GenBank/DDBJ databases">
        <title>Draft Genome Sequence of Cudoniella acicularis.</title>
        <authorList>
            <person name="Buettner E."/>
            <person name="Kellner H."/>
        </authorList>
    </citation>
    <scope>NUCLEOTIDE SEQUENCE [LARGE SCALE GENOMIC DNA]</scope>
    <source>
        <strain evidence="9 10">DSM 108380</strain>
    </source>
</reference>
<gene>
    <name evidence="9" type="ORF">G7Y89_g4574</name>
</gene>
<dbReference type="GO" id="GO:0005737">
    <property type="term" value="C:cytoplasm"/>
    <property type="evidence" value="ECO:0007669"/>
    <property type="project" value="TreeGrafter"/>
</dbReference>
<evidence type="ECO:0000256" key="4">
    <source>
        <dbReference type="ARBA" id="ARBA00011959"/>
    </source>
</evidence>
<dbReference type="EC" id="5.3.1.6" evidence="4"/>
<evidence type="ECO:0000256" key="8">
    <source>
        <dbReference type="ARBA" id="ARBA00032273"/>
    </source>
</evidence>
<dbReference type="CDD" id="cd01398">
    <property type="entry name" value="RPI_A"/>
    <property type="match status" value="1"/>
</dbReference>
<dbReference type="Gene3D" id="3.40.50.1360">
    <property type="match status" value="1"/>
</dbReference>
<evidence type="ECO:0000256" key="6">
    <source>
        <dbReference type="ARBA" id="ARBA00023235"/>
    </source>
</evidence>
<dbReference type="PANTHER" id="PTHR11934">
    <property type="entry name" value="RIBOSE-5-PHOSPHATE ISOMERASE"/>
    <property type="match status" value="1"/>
</dbReference>
<sequence length="348" mass="36812">MATSNPVVLASQNAAPLAEPKALSTVEASKRRAAYKAVEDHFDTSYKYIGIGSGSTVVYVVEAIAAKGREVTSKMVFIPTGDQSKQLIIEAGLPLGSIDALPPVEVGHIKMDGISALNVATGLQDLGLKGKRQSLDVAFDGADEIDEELNCIKGGGACLFQEKLVATAAKKFICVAGNIVLLRELVPKLIAADSRKLQPRLLTKWKTIPIEIAPLAAPTIKRILITLGSPDPTIRQGGSAKAGPVVTDNGMWIIDAPFPPLGLHSDLKHGDHGDGEHGTWEVHNLGRRLKRIVGVLEVGLFHGRNGIQVAAAGEEGGGQKPVAAYFGMENGEVEVRTAKEVHGVKSRP</sequence>
<name>A0A8H4W7B1_9HELO</name>
<dbReference type="InterPro" id="IPR004788">
    <property type="entry name" value="Ribose5P_isomerase_type_A"/>
</dbReference>
<organism evidence="9 10">
    <name type="scientific">Cudoniella acicularis</name>
    <dbReference type="NCBI Taxonomy" id="354080"/>
    <lineage>
        <taxon>Eukaryota</taxon>
        <taxon>Fungi</taxon>
        <taxon>Dikarya</taxon>
        <taxon>Ascomycota</taxon>
        <taxon>Pezizomycotina</taxon>
        <taxon>Leotiomycetes</taxon>
        <taxon>Helotiales</taxon>
        <taxon>Tricladiaceae</taxon>
        <taxon>Cudoniella</taxon>
    </lineage>
</organism>
<dbReference type="SUPFAM" id="SSF100950">
    <property type="entry name" value="NagB/RpiA/CoA transferase-like"/>
    <property type="match status" value="1"/>
</dbReference>
<proteinExistence type="inferred from homology"/>
<comment type="catalytic activity">
    <reaction evidence="1">
        <text>aldehydo-D-ribose 5-phosphate = D-ribulose 5-phosphate</text>
        <dbReference type="Rhea" id="RHEA:14657"/>
        <dbReference type="ChEBI" id="CHEBI:58121"/>
        <dbReference type="ChEBI" id="CHEBI:58273"/>
        <dbReference type="EC" id="5.3.1.6"/>
    </reaction>
</comment>
<evidence type="ECO:0000256" key="3">
    <source>
        <dbReference type="ARBA" id="ARBA00008088"/>
    </source>
</evidence>
<dbReference type="GO" id="GO:0006014">
    <property type="term" value="P:D-ribose metabolic process"/>
    <property type="evidence" value="ECO:0007669"/>
    <property type="project" value="TreeGrafter"/>
</dbReference>
<keyword evidence="10" id="KW-1185">Reference proteome</keyword>
<keyword evidence="6" id="KW-0413">Isomerase</keyword>
<evidence type="ECO:0000256" key="7">
    <source>
        <dbReference type="ARBA" id="ARBA00029734"/>
    </source>
</evidence>
<dbReference type="InterPro" id="IPR037171">
    <property type="entry name" value="NagB/RpiA_transferase-like"/>
</dbReference>
<dbReference type="PANTHER" id="PTHR11934:SF0">
    <property type="entry name" value="RIBOSE-5-PHOSPHATE ISOMERASE"/>
    <property type="match status" value="1"/>
</dbReference>
<evidence type="ECO:0000256" key="1">
    <source>
        <dbReference type="ARBA" id="ARBA00001713"/>
    </source>
</evidence>
<dbReference type="SUPFAM" id="SSF75445">
    <property type="entry name" value="D-ribose-5-phosphate isomerase (RpiA), lid domain"/>
    <property type="match status" value="1"/>
</dbReference>
<evidence type="ECO:0000313" key="9">
    <source>
        <dbReference type="EMBL" id="KAF4633539.1"/>
    </source>
</evidence>
<dbReference type="GO" id="GO:0004751">
    <property type="term" value="F:ribose-5-phosphate isomerase activity"/>
    <property type="evidence" value="ECO:0007669"/>
    <property type="project" value="UniProtKB-EC"/>
</dbReference>
<comment type="similarity">
    <text evidence="3">Belongs to the ribose 5-phosphate isomerase family.</text>
</comment>
<dbReference type="Proteomes" id="UP000566819">
    <property type="component" value="Unassembled WGS sequence"/>
</dbReference>
<comment type="pathway">
    <text evidence="2">Carbohydrate degradation; pentose phosphate pathway; D-ribose 5-phosphate from D-ribulose 5-phosphate (non-oxidative stage): step 1/1.</text>
</comment>
<evidence type="ECO:0000313" key="10">
    <source>
        <dbReference type="Proteomes" id="UP000566819"/>
    </source>
</evidence>
<comment type="caution">
    <text evidence="9">The sequence shown here is derived from an EMBL/GenBank/DDBJ whole genome shotgun (WGS) entry which is preliminary data.</text>
</comment>
<evidence type="ECO:0000256" key="5">
    <source>
        <dbReference type="ARBA" id="ARBA00019150"/>
    </source>
</evidence>
<accession>A0A8H4W7B1</accession>
<dbReference type="Pfam" id="PF06026">
    <property type="entry name" value="Rib_5-P_isom_A"/>
    <property type="match status" value="1"/>
</dbReference>